<keyword evidence="16" id="KW-0560">Oxidoreductase</keyword>
<comment type="function">
    <text evidence="1">PsaA and PsaB bind P700, the primary electron donor of photosystem I (PSI), as well as the electron acceptors A0, A1 and FX. PSI is a plastocyanin/cytochrome c6-ferredoxin oxidoreductase, converting photonic excitation into a charge separation, which transfers an electron from the donor P700 chlorophyll pair to the spectroscopically characterized acceptors A0, A1, FX, FA and FB in turn. Oxidized P700 is reduced on the lumenal side of the thylakoid membrane by plastocyanin or cytochrome c6.</text>
</comment>
<comment type="caution">
    <text evidence="21">The sequence shown here is derived from an EMBL/GenBank/DDBJ whole genome shotgun (WGS) entry which is preliminary data.</text>
</comment>
<evidence type="ECO:0000256" key="15">
    <source>
        <dbReference type="ARBA" id="ARBA00022991"/>
    </source>
</evidence>
<evidence type="ECO:0000256" key="10">
    <source>
        <dbReference type="ARBA" id="ARBA00022723"/>
    </source>
</evidence>
<accession>A0A1U7IPT6</accession>
<proteinExistence type="inferred from homology"/>
<keyword evidence="10" id="KW-0479">Metal-binding</keyword>
<organism evidence="21 22">
    <name type="scientific">[Phormidium ambiguum] IAM M-71</name>
    <dbReference type="NCBI Taxonomy" id="454136"/>
    <lineage>
        <taxon>Bacteria</taxon>
        <taxon>Bacillati</taxon>
        <taxon>Cyanobacteriota</taxon>
        <taxon>Cyanophyceae</taxon>
        <taxon>Oscillatoriophycideae</taxon>
        <taxon>Aerosakkonematales</taxon>
        <taxon>Aerosakkonemataceae</taxon>
        <taxon>Floridanema</taxon>
    </lineage>
</organism>
<keyword evidence="7" id="KW-0148">Chlorophyll</keyword>
<evidence type="ECO:0000256" key="13">
    <source>
        <dbReference type="ARBA" id="ARBA00022982"/>
    </source>
</evidence>
<reference evidence="21 22" key="1">
    <citation type="submission" date="2016-11" db="EMBL/GenBank/DDBJ databases">
        <title>Draft Genome Sequences of Nine Cyanobacterial Strains from Diverse Habitats.</title>
        <authorList>
            <person name="Zhu T."/>
            <person name="Hou S."/>
            <person name="Lu X."/>
            <person name="Hess W.R."/>
        </authorList>
    </citation>
    <scope>NUCLEOTIDE SEQUENCE [LARGE SCALE GENOMIC DNA]</scope>
    <source>
        <strain evidence="21 22">IAM M-71</strain>
    </source>
</reference>
<sequence>MFRKSSIKKPSPSVLNSEQLQNLVVEVTEQNQANISGGSGFRFPCDGPGRGGTCDISAWG</sequence>
<evidence type="ECO:0000256" key="19">
    <source>
        <dbReference type="ARBA" id="ARBA00023136"/>
    </source>
</evidence>
<dbReference type="Proteomes" id="UP000185860">
    <property type="component" value="Unassembled WGS sequence"/>
</dbReference>
<keyword evidence="15" id="KW-0157">Chromophore</keyword>
<dbReference type="InterPro" id="IPR020586">
    <property type="entry name" value="PSI_PsaA/B_CS"/>
</dbReference>
<evidence type="ECO:0000256" key="8">
    <source>
        <dbReference type="ARBA" id="ARBA00022531"/>
    </source>
</evidence>
<keyword evidence="5" id="KW-0813">Transport</keyword>
<comment type="subcellular location">
    <subcellularLocation>
        <location evidence="2">Endomembrane system</location>
        <topology evidence="2">Multi-pass membrane protein</topology>
    </subcellularLocation>
</comment>
<gene>
    <name evidence="21" type="ORF">NIES2119_06345</name>
</gene>
<dbReference type="GO" id="GO:0012505">
    <property type="term" value="C:endomembrane system"/>
    <property type="evidence" value="ECO:0007669"/>
    <property type="project" value="UniProtKB-SubCell"/>
</dbReference>
<evidence type="ECO:0000256" key="7">
    <source>
        <dbReference type="ARBA" id="ARBA00022494"/>
    </source>
</evidence>
<evidence type="ECO:0000256" key="16">
    <source>
        <dbReference type="ARBA" id="ARBA00023002"/>
    </source>
</evidence>
<dbReference type="GO" id="GO:0046872">
    <property type="term" value="F:metal ion binding"/>
    <property type="evidence" value="ECO:0007669"/>
    <property type="project" value="UniProtKB-KW"/>
</dbReference>
<evidence type="ECO:0000256" key="20">
    <source>
        <dbReference type="ARBA" id="ARBA00048912"/>
    </source>
</evidence>
<keyword evidence="12" id="KW-0460">Magnesium</keyword>
<evidence type="ECO:0000256" key="18">
    <source>
        <dbReference type="ARBA" id="ARBA00023014"/>
    </source>
</evidence>
<keyword evidence="11" id="KW-0603">Photosystem I</keyword>
<keyword evidence="18" id="KW-0411">Iron-sulfur</keyword>
<comment type="similarity">
    <text evidence="3">Belongs to the PsaA/PsaB family.</text>
</comment>
<comment type="catalytic activity">
    <reaction evidence="20">
        <text>reduced [plastocyanin] + hnu + oxidized [2Fe-2S]-[ferredoxin] = oxidized [plastocyanin] + reduced [2Fe-2S]-[ferredoxin]</text>
        <dbReference type="Rhea" id="RHEA:30407"/>
        <dbReference type="Rhea" id="RHEA-COMP:10000"/>
        <dbReference type="Rhea" id="RHEA-COMP:10001"/>
        <dbReference type="Rhea" id="RHEA-COMP:10039"/>
        <dbReference type="Rhea" id="RHEA-COMP:10040"/>
        <dbReference type="ChEBI" id="CHEBI:29036"/>
        <dbReference type="ChEBI" id="CHEBI:30212"/>
        <dbReference type="ChEBI" id="CHEBI:33737"/>
        <dbReference type="ChEBI" id="CHEBI:33738"/>
        <dbReference type="ChEBI" id="CHEBI:49552"/>
        <dbReference type="EC" id="1.97.1.12"/>
    </reaction>
</comment>
<keyword evidence="6" id="KW-0004">4Fe-4S</keyword>
<evidence type="ECO:0000256" key="11">
    <source>
        <dbReference type="ARBA" id="ARBA00022836"/>
    </source>
</evidence>
<dbReference type="STRING" id="454136.NIES2119_06345"/>
<dbReference type="GO" id="GO:0016491">
    <property type="term" value="F:oxidoreductase activity"/>
    <property type="evidence" value="ECO:0007669"/>
    <property type="project" value="UniProtKB-KW"/>
</dbReference>
<protein>
    <recommendedName>
        <fullName evidence="4">photosystem I</fullName>
        <ecNumber evidence="4">1.97.1.12</ecNumber>
    </recommendedName>
</protein>
<evidence type="ECO:0000256" key="12">
    <source>
        <dbReference type="ARBA" id="ARBA00022842"/>
    </source>
</evidence>
<dbReference type="GO" id="GO:0051539">
    <property type="term" value="F:4 iron, 4 sulfur cluster binding"/>
    <property type="evidence" value="ECO:0007669"/>
    <property type="project" value="UniProtKB-KW"/>
</dbReference>
<evidence type="ECO:0000256" key="14">
    <source>
        <dbReference type="ARBA" id="ARBA00022989"/>
    </source>
</evidence>
<dbReference type="EMBL" id="MRCE01000005">
    <property type="protein sequence ID" value="OKH39357.1"/>
    <property type="molecule type" value="Genomic_DNA"/>
</dbReference>
<dbReference type="InterPro" id="IPR036408">
    <property type="entry name" value="PSI_PsaA/B_sf"/>
</dbReference>
<evidence type="ECO:0000256" key="6">
    <source>
        <dbReference type="ARBA" id="ARBA00022485"/>
    </source>
</evidence>
<keyword evidence="14" id="KW-1133">Transmembrane helix</keyword>
<evidence type="ECO:0000256" key="1">
    <source>
        <dbReference type="ARBA" id="ARBA00002612"/>
    </source>
</evidence>
<dbReference type="RefSeq" id="WP_073592612.1">
    <property type="nucleotide sequence ID" value="NZ_MRCE01000005.1"/>
</dbReference>
<dbReference type="Pfam" id="PF00223">
    <property type="entry name" value="PsaA_PsaB"/>
    <property type="match status" value="1"/>
</dbReference>
<dbReference type="SUPFAM" id="SSF81558">
    <property type="entry name" value="Photosystem I subunits PsaA/PsaB"/>
    <property type="match status" value="1"/>
</dbReference>
<dbReference type="Gene3D" id="1.20.1130.10">
    <property type="entry name" value="Photosystem I PsaA/PsaB"/>
    <property type="match status" value="1"/>
</dbReference>
<dbReference type="GO" id="GO:0015979">
    <property type="term" value="P:photosynthesis"/>
    <property type="evidence" value="ECO:0007669"/>
    <property type="project" value="UniProtKB-KW"/>
</dbReference>
<evidence type="ECO:0000313" key="22">
    <source>
        <dbReference type="Proteomes" id="UP000185860"/>
    </source>
</evidence>
<evidence type="ECO:0000313" key="21">
    <source>
        <dbReference type="EMBL" id="OKH39357.1"/>
    </source>
</evidence>
<dbReference type="EC" id="1.97.1.12" evidence="4"/>
<name>A0A1U7IPT6_9CYAN</name>
<dbReference type="GO" id="GO:0016168">
    <property type="term" value="F:chlorophyll binding"/>
    <property type="evidence" value="ECO:0007669"/>
    <property type="project" value="UniProtKB-KW"/>
</dbReference>
<keyword evidence="8" id="KW-0602">Photosynthesis</keyword>
<keyword evidence="17" id="KW-0408">Iron</keyword>
<keyword evidence="19" id="KW-0472">Membrane</keyword>
<keyword evidence="9" id="KW-0812">Transmembrane</keyword>
<dbReference type="GO" id="GO:0009522">
    <property type="term" value="C:photosystem I"/>
    <property type="evidence" value="ECO:0007669"/>
    <property type="project" value="UniProtKB-KW"/>
</dbReference>
<dbReference type="AlphaFoldDB" id="A0A1U7IPT6"/>
<evidence type="ECO:0000256" key="5">
    <source>
        <dbReference type="ARBA" id="ARBA00022448"/>
    </source>
</evidence>
<evidence type="ECO:0000256" key="2">
    <source>
        <dbReference type="ARBA" id="ARBA00004127"/>
    </source>
</evidence>
<dbReference type="PROSITE" id="PS00419">
    <property type="entry name" value="PHOTOSYSTEM_I_PSAAB"/>
    <property type="match status" value="1"/>
</dbReference>
<dbReference type="InterPro" id="IPR001280">
    <property type="entry name" value="PSI_PsaA/B"/>
</dbReference>
<keyword evidence="13" id="KW-0249">Electron transport</keyword>
<evidence type="ECO:0000256" key="4">
    <source>
        <dbReference type="ARBA" id="ARBA00013197"/>
    </source>
</evidence>
<evidence type="ECO:0000256" key="17">
    <source>
        <dbReference type="ARBA" id="ARBA00023004"/>
    </source>
</evidence>
<evidence type="ECO:0000256" key="3">
    <source>
        <dbReference type="ARBA" id="ARBA00010598"/>
    </source>
</evidence>
<evidence type="ECO:0000256" key="9">
    <source>
        <dbReference type="ARBA" id="ARBA00022692"/>
    </source>
</evidence>